<dbReference type="AlphaFoldDB" id="A0A160N1C8"/>
<dbReference type="Proteomes" id="UP000077255">
    <property type="component" value="Chromosome"/>
</dbReference>
<feature type="region of interest" description="Disordered" evidence="1">
    <location>
        <begin position="1"/>
        <end position="47"/>
    </location>
</feature>
<reference evidence="2 3" key="1">
    <citation type="submission" date="2016-02" db="EMBL/GenBank/DDBJ databases">
        <title>Complete genome sequencing and analysis of ATSB10, Dyella thiooxydans isolated from rhizosphere soil of sunflower (Helianthus annuus L.).</title>
        <authorList>
            <person name="Lee Y."/>
            <person name="Hwangbo K."/>
            <person name="Chung H."/>
            <person name="Yoo J."/>
            <person name="Kim K.Y."/>
            <person name="Sa T.M."/>
            <person name="Um Y."/>
            <person name="Madhaiyan M."/>
        </authorList>
    </citation>
    <scope>NUCLEOTIDE SEQUENCE [LARGE SCALE GENOMIC DNA]</scope>
    <source>
        <strain evidence="2 3">ATSB10</strain>
    </source>
</reference>
<sequence>MYVTGQRASTCAGGDGARPEGRQLTGPVAPRRTTRQALPGPGNVDMVPLLPIASTEAP</sequence>
<evidence type="ECO:0000313" key="3">
    <source>
        <dbReference type="Proteomes" id="UP000077255"/>
    </source>
</evidence>
<protein>
    <submittedName>
        <fullName evidence="2">Uncharacterized protein</fullName>
    </submittedName>
</protein>
<keyword evidence="3" id="KW-1185">Reference proteome</keyword>
<dbReference type="EMBL" id="CP014841">
    <property type="protein sequence ID" value="AND68942.1"/>
    <property type="molecule type" value="Genomic_DNA"/>
</dbReference>
<proteinExistence type="predicted"/>
<accession>A0A160N1C8</accession>
<name>A0A160N1C8_9GAMM</name>
<evidence type="ECO:0000256" key="1">
    <source>
        <dbReference type="SAM" id="MobiDB-lite"/>
    </source>
</evidence>
<gene>
    <name evidence="2" type="ORF">ATSB10_14880</name>
</gene>
<evidence type="ECO:0000313" key="2">
    <source>
        <dbReference type="EMBL" id="AND68942.1"/>
    </source>
</evidence>
<dbReference type="KEGG" id="dtx:ATSB10_14880"/>
<organism evidence="2 3">
    <name type="scientific">Dyella thiooxydans</name>
    <dbReference type="NCBI Taxonomy" id="445710"/>
    <lineage>
        <taxon>Bacteria</taxon>
        <taxon>Pseudomonadati</taxon>
        <taxon>Pseudomonadota</taxon>
        <taxon>Gammaproteobacteria</taxon>
        <taxon>Lysobacterales</taxon>
        <taxon>Rhodanobacteraceae</taxon>
        <taxon>Dyella</taxon>
    </lineage>
</organism>